<dbReference type="RefSeq" id="WP_008290746.1">
    <property type="nucleotide sequence ID" value="NZ_GG657895.1"/>
</dbReference>
<dbReference type="Proteomes" id="UP000004679">
    <property type="component" value="Unassembled WGS sequence"/>
</dbReference>
<evidence type="ECO:0000313" key="12">
    <source>
        <dbReference type="EMBL" id="EEF80189.1"/>
    </source>
</evidence>
<dbReference type="InterPro" id="IPR011006">
    <property type="entry name" value="CheY-like_superfamily"/>
</dbReference>
<evidence type="ECO:0000256" key="7">
    <source>
        <dbReference type="ARBA" id="ARBA00023163"/>
    </source>
</evidence>
<dbReference type="InterPro" id="IPR001789">
    <property type="entry name" value="Sig_transdc_resp-reg_receiver"/>
</dbReference>
<feature type="domain" description="OmpR/PhoB-type" evidence="11">
    <location>
        <begin position="131"/>
        <end position="234"/>
    </location>
</feature>
<protein>
    <submittedName>
        <fullName evidence="12">Response regulator receiver domain protein</fullName>
    </submittedName>
</protein>
<dbReference type="EMBL" id="GG657895">
    <property type="protein sequence ID" value="EEF80189.1"/>
    <property type="molecule type" value="Genomic_DNA"/>
</dbReference>
<evidence type="ECO:0000256" key="9">
    <source>
        <dbReference type="PROSITE-ProRule" id="PRU01091"/>
    </source>
</evidence>
<evidence type="ECO:0000313" key="13">
    <source>
        <dbReference type="Proteomes" id="UP000004679"/>
    </source>
</evidence>
<name>C0N4R8_9GAMM</name>
<dbReference type="SMART" id="SM00862">
    <property type="entry name" value="Trans_reg_C"/>
    <property type="match status" value="1"/>
</dbReference>
<keyword evidence="5" id="KW-0805">Transcription regulation</keyword>
<evidence type="ECO:0000256" key="5">
    <source>
        <dbReference type="ARBA" id="ARBA00023015"/>
    </source>
</evidence>
<keyword evidence="13" id="KW-1185">Reference proteome</keyword>
<dbReference type="InterPro" id="IPR036388">
    <property type="entry name" value="WH-like_DNA-bd_sf"/>
</dbReference>
<keyword evidence="2" id="KW-0963">Cytoplasm</keyword>
<dbReference type="Gene3D" id="6.10.250.690">
    <property type="match status" value="1"/>
</dbReference>
<dbReference type="SUPFAM" id="SSF52172">
    <property type="entry name" value="CheY-like"/>
    <property type="match status" value="1"/>
</dbReference>
<dbReference type="OrthoDB" id="9802426at2"/>
<dbReference type="SUPFAM" id="SSF46894">
    <property type="entry name" value="C-terminal effector domain of the bipartite response regulators"/>
    <property type="match status" value="1"/>
</dbReference>
<dbReference type="Pfam" id="PF00486">
    <property type="entry name" value="Trans_reg_C"/>
    <property type="match status" value="1"/>
</dbReference>
<evidence type="ECO:0000259" key="10">
    <source>
        <dbReference type="PROSITE" id="PS50110"/>
    </source>
</evidence>
<evidence type="ECO:0000256" key="3">
    <source>
        <dbReference type="ARBA" id="ARBA00022553"/>
    </source>
</evidence>
<keyword evidence="3 8" id="KW-0597">Phosphoprotein</keyword>
<dbReference type="SMART" id="SM00448">
    <property type="entry name" value="REC"/>
    <property type="match status" value="1"/>
</dbReference>
<keyword evidence="7" id="KW-0804">Transcription</keyword>
<dbReference type="PROSITE" id="PS51755">
    <property type="entry name" value="OMPR_PHOB"/>
    <property type="match status" value="1"/>
</dbReference>
<evidence type="ECO:0000256" key="6">
    <source>
        <dbReference type="ARBA" id="ARBA00023125"/>
    </source>
</evidence>
<evidence type="ECO:0000256" key="4">
    <source>
        <dbReference type="ARBA" id="ARBA00023012"/>
    </source>
</evidence>
<evidence type="ECO:0000259" key="11">
    <source>
        <dbReference type="PROSITE" id="PS51755"/>
    </source>
</evidence>
<dbReference type="PANTHER" id="PTHR48111">
    <property type="entry name" value="REGULATOR OF RPOS"/>
    <property type="match status" value="1"/>
</dbReference>
<dbReference type="InterPro" id="IPR001867">
    <property type="entry name" value="OmpR/PhoB-type_DNA-bd"/>
</dbReference>
<feature type="domain" description="Response regulatory" evidence="10">
    <location>
        <begin position="10"/>
        <end position="123"/>
    </location>
</feature>
<proteinExistence type="predicted"/>
<dbReference type="Gene3D" id="3.40.50.2300">
    <property type="match status" value="1"/>
</dbReference>
<dbReference type="PANTHER" id="PTHR48111:SF39">
    <property type="entry name" value="TRANSCRIPTIONAL REGULATORY PROTEIN CPXR"/>
    <property type="match status" value="1"/>
</dbReference>
<sequence>MTQVDNVKARILIIEDDKILNKQLRVLLDGAGFEVTQSYDGDAGLLTAVSDQFDLILLDVALPGIDGYNVLKVLRQSRETPVIMLTAHGAEEERIIGLRNGADDYLSKPFNLTELLLRIEAILRRSLRQTKPEVSVSHMNRSGLQLDKTTQEVYFDGKKITFTPLQFKLLWILMQHPSQTLSKPQLYRLVLERDFSRYDRSLDMHMSRVRRKLVAAGMPADRLQTVHGTGYILL</sequence>
<reference evidence="12 13" key="1">
    <citation type="journal article" date="2011" name="J. Bacteriol.">
        <title>Draft genome sequence of the chemolithoheterotrophic, halophilic methylotroph Methylophaga thiooxydans DMS010.</title>
        <authorList>
            <person name="Boden R."/>
            <person name="Ferriera S."/>
            <person name="Johnson J."/>
            <person name="Kelly D.P."/>
            <person name="Murrell J.C."/>
            <person name="Schafer H."/>
        </authorList>
    </citation>
    <scope>NUCLEOTIDE SEQUENCE [LARGE SCALE GENOMIC DNA]</scope>
    <source>
        <strain evidence="12 13">DMS010</strain>
    </source>
</reference>
<comment type="subcellular location">
    <subcellularLocation>
        <location evidence="1">Cytoplasm</location>
    </subcellularLocation>
</comment>
<dbReference type="Gene3D" id="1.10.10.10">
    <property type="entry name" value="Winged helix-like DNA-binding domain superfamily/Winged helix DNA-binding domain"/>
    <property type="match status" value="1"/>
</dbReference>
<feature type="DNA-binding region" description="OmpR/PhoB-type" evidence="9">
    <location>
        <begin position="131"/>
        <end position="234"/>
    </location>
</feature>
<gene>
    <name evidence="12" type="ORF">MDMS009_1085</name>
</gene>
<dbReference type="AlphaFoldDB" id="C0N4R8"/>
<dbReference type="GO" id="GO:0000156">
    <property type="term" value="F:phosphorelay response regulator activity"/>
    <property type="evidence" value="ECO:0007669"/>
    <property type="project" value="TreeGrafter"/>
</dbReference>
<dbReference type="Pfam" id="PF00072">
    <property type="entry name" value="Response_reg"/>
    <property type="match status" value="1"/>
</dbReference>
<feature type="modified residue" description="4-aspartylphosphate" evidence="8">
    <location>
        <position position="59"/>
    </location>
</feature>
<accession>C0N4R8</accession>
<dbReference type="InterPro" id="IPR016032">
    <property type="entry name" value="Sig_transdc_resp-reg_C-effctor"/>
</dbReference>
<dbReference type="PROSITE" id="PS50110">
    <property type="entry name" value="RESPONSE_REGULATORY"/>
    <property type="match status" value="1"/>
</dbReference>
<evidence type="ECO:0000256" key="2">
    <source>
        <dbReference type="ARBA" id="ARBA00022490"/>
    </source>
</evidence>
<dbReference type="HOGENOM" id="CLU_000445_30_4_6"/>
<evidence type="ECO:0000256" key="1">
    <source>
        <dbReference type="ARBA" id="ARBA00004496"/>
    </source>
</evidence>
<dbReference type="GO" id="GO:0000976">
    <property type="term" value="F:transcription cis-regulatory region binding"/>
    <property type="evidence" value="ECO:0007669"/>
    <property type="project" value="TreeGrafter"/>
</dbReference>
<dbReference type="InterPro" id="IPR039420">
    <property type="entry name" value="WalR-like"/>
</dbReference>
<evidence type="ECO:0000256" key="8">
    <source>
        <dbReference type="PROSITE-ProRule" id="PRU00169"/>
    </source>
</evidence>
<keyword evidence="4" id="KW-0902">Two-component regulatory system</keyword>
<keyword evidence="6 9" id="KW-0238">DNA-binding</keyword>
<organism evidence="12 13">
    <name type="scientific">Methylophaga thiooxydans DMS010</name>
    <dbReference type="NCBI Taxonomy" id="637616"/>
    <lineage>
        <taxon>Bacteria</taxon>
        <taxon>Pseudomonadati</taxon>
        <taxon>Pseudomonadota</taxon>
        <taxon>Gammaproteobacteria</taxon>
        <taxon>Thiotrichales</taxon>
        <taxon>Piscirickettsiaceae</taxon>
        <taxon>Methylophaga</taxon>
    </lineage>
</organism>
<dbReference type="GO" id="GO:0032993">
    <property type="term" value="C:protein-DNA complex"/>
    <property type="evidence" value="ECO:0007669"/>
    <property type="project" value="TreeGrafter"/>
</dbReference>
<dbReference type="CDD" id="cd00383">
    <property type="entry name" value="trans_reg_C"/>
    <property type="match status" value="1"/>
</dbReference>
<dbReference type="GO" id="GO:0005829">
    <property type="term" value="C:cytosol"/>
    <property type="evidence" value="ECO:0007669"/>
    <property type="project" value="TreeGrafter"/>
</dbReference>
<dbReference type="GO" id="GO:0006355">
    <property type="term" value="P:regulation of DNA-templated transcription"/>
    <property type="evidence" value="ECO:0007669"/>
    <property type="project" value="InterPro"/>
</dbReference>